<sequence length="384" mass="44154">MDMEVEMEEEFFIHEPIWVRDIDGDDVDIDIDYEFDAPKCYDFFRQETELEAKEAEFWFEIAPSYPPSPFLIKTHWRPSSASMEPVVTSTDHHNYIESDNHIVQDIAKAEVKSRAKSPRSKNSFMNPTASQLAKKSCWPENHCTRLIRRFNKFSVGNEEKNSRGSSIIGYQATKRQKLEAGYLRKVARLKHQALFQHKEPKKVSNSTVDDNPTLGRPKVTVPIEPVLRTAYRAELHRSKLNLGSDENAKPNASCAFRARPLNRKILKAPSFLPPRKSTPQQPDFQVFHLRTLERARTMERTMQHSSIDNVANVCSSNPISQNGTRDSRREKSNSALKEKSEALDKLKPRSLNKKVEEPNSPTKKFPINPTIESFSKVRFIGIRS</sequence>
<feature type="region of interest" description="Disordered" evidence="1">
    <location>
        <begin position="312"/>
        <end position="367"/>
    </location>
</feature>
<keyword evidence="4" id="KW-1185">Reference proteome</keyword>
<feature type="region of interest" description="Disordered" evidence="1">
    <location>
        <begin position="198"/>
        <end position="217"/>
    </location>
</feature>
<name>A0AAV1RM07_9ROSI</name>
<dbReference type="AlphaFoldDB" id="A0AAV1RM07"/>
<evidence type="ECO:0000256" key="1">
    <source>
        <dbReference type="SAM" id="MobiDB-lite"/>
    </source>
</evidence>
<dbReference type="GO" id="GO:0008017">
    <property type="term" value="F:microtubule binding"/>
    <property type="evidence" value="ECO:0007669"/>
    <property type="project" value="TreeGrafter"/>
</dbReference>
<dbReference type="Proteomes" id="UP001314170">
    <property type="component" value="Unassembled WGS sequence"/>
</dbReference>
<dbReference type="PANTHER" id="PTHR14326">
    <property type="entry name" value="TARGETING PROTEIN FOR XKLP2"/>
    <property type="match status" value="1"/>
</dbReference>
<dbReference type="GO" id="GO:0090307">
    <property type="term" value="P:mitotic spindle assembly"/>
    <property type="evidence" value="ECO:0007669"/>
    <property type="project" value="TreeGrafter"/>
</dbReference>
<evidence type="ECO:0000313" key="3">
    <source>
        <dbReference type="EMBL" id="CAK7337113.1"/>
    </source>
</evidence>
<proteinExistence type="predicted"/>
<feature type="compositionally biased region" description="Basic and acidic residues" evidence="1">
    <location>
        <begin position="325"/>
        <end position="357"/>
    </location>
</feature>
<feature type="compositionally biased region" description="Polar residues" evidence="1">
    <location>
        <begin position="312"/>
        <end position="324"/>
    </location>
</feature>
<dbReference type="InterPro" id="IPR027330">
    <property type="entry name" value="TPX2_central_dom"/>
</dbReference>
<organism evidence="3 4">
    <name type="scientific">Dovyalis caffra</name>
    <dbReference type="NCBI Taxonomy" id="77055"/>
    <lineage>
        <taxon>Eukaryota</taxon>
        <taxon>Viridiplantae</taxon>
        <taxon>Streptophyta</taxon>
        <taxon>Embryophyta</taxon>
        <taxon>Tracheophyta</taxon>
        <taxon>Spermatophyta</taxon>
        <taxon>Magnoliopsida</taxon>
        <taxon>eudicotyledons</taxon>
        <taxon>Gunneridae</taxon>
        <taxon>Pentapetalae</taxon>
        <taxon>rosids</taxon>
        <taxon>fabids</taxon>
        <taxon>Malpighiales</taxon>
        <taxon>Salicaceae</taxon>
        <taxon>Flacourtieae</taxon>
        <taxon>Dovyalis</taxon>
    </lineage>
</organism>
<dbReference type="GO" id="GO:0060236">
    <property type="term" value="P:regulation of mitotic spindle organization"/>
    <property type="evidence" value="ECO:0007669"/>
    <property type="project" value="InterPro"/>
</dbReference>
<dbReference type="InterPro" id="IPR009675">
    <property type="entry name" value="TPX2_fam"/>
</dbReference>
<protein>
    <recommendedName>
        <fullName evidence="2">TPX2 central domain-containing protein</fullName>
    </recommendedName>
</protein>
<gene>
    <name evidence="3" type="ORF">DCAF_LOCUS12140</name>
</gene>
<evidence type="ECO:0000313" key="4">
    <source>
        <dbReference type="Proteomes" id="UP001314170"/>
    </source>
</evidence>
<reference evidence="3 4" key="1">
    <citation type="submission" date="2024-01" db="EMBL/GenBank/DDBJ databases">
        <authorList>
            <person name="Waweru B."/>
        </authorList>
    </citation>
    <scope>NUCLEOTIDE SEQUENCE [LARGE SCALE GENOMIC DNA]</scope>
</reference>
<comment type="caution">
    <text evidence="3">The sequence shown here is derived from an EMBL/GenBank/DDBJ whole genome shotgun (WGS) entry which is preliminary data.</text>
</comment>
<dbReference type="PANTHER" id="PTHR14326:SF55">
    <property type="entry name" value="CELL CYCLE REGULATED MICROTUBULE ASSOCIATED PROTEIN"/>
    <property type="match status" value="1"/>
</dbReference>
<dbReference type="Pfam" id="PF12214">
    <property type="entry name" value="TPX2_importin"/>
    <property type="match status" value="1"/>
</dbReference>
<evidence type="ECO:0000259" key="2">
    <source>
        <dbReference type="Pfam" id="PF12214"/>
    </source>
</evidence>
<dbReference type="GO" id="GO:0005880">
    <property type="term" value="C:nuclear microtubule"/>
    <property type="evidence" value="ECO:0007669"/>
    <property type="project" value="TreeGrafter"/>
</dbReference>
<accession>A0AAV1RM07</accession>
<dbReference type="GO" id="GO:0005819">
    <property type="term" value="C:spindle"/>
    <property type="evidence" value="ECO:0007669"/>
    <property type="project" value="InterPro"/>
</dbReference>
<dbReference type="EMBL" id="CAWUPB010001010">
    <property type="protein sequence ID" value="CAK7337113.1"/>
    <property type="molecule type" value="Genomic_DNA"/>
</dbReference>
<feature type="domain" description="TPX2 central" evidence="2">
    <location>
        <begin position="218"/>
        <end position="313"/>
    </location>
</feature>
<dbReference type="GO" id="GO:0030295">
    <property type="term" value="F:protein kinase activator activity"/>
    <property type="evidence" value="ECO:0007669"/>
    <property type="project" value="TreeGrafter"/>
</dbReference>